<dbReference type="Pfam" id="PF00107">
    <property type="entry name" value="ADH_zinc_N"/>
    <property type="match status" value="1"/>
</dbReference>
<gene>
    <name evidence="3" type="ORF">EJ357_32190</name>
</gene>
<keyword evidence="4" id="KW-1185">Reference proteome</keyword>
<dbReference type="Gene3D" id="3.90.180.10">
    <property type="entry name" value="Medium-chain alcohol dehydrogenases, catalytic domain"/>
    <property type="match status" value="1"/>
</dbReference>
<reference evidence="3 4" key="1">
    <citation type="journal article" date="2019" name="Int. J. Syst. Evol. Microbiol.">
        <title>Streptomyces cyaneochromogenes sp. nov., a blue pigment-producing actinomycete from manganese-contaminated soil.</title>
        <authorList>
            <person name="Tang X."/>
            <person name="Zhao J."/>
            <person name="Li K."/>
            <person name="Chen Z."/>
            <person name="Sun Y."/>
            <person name="Gao J."/>
        </authorList>
    </citation>
    <scope>NUCLEOTIDE SEQUENCE [LARGE SCALE GENOMIC DNA]</scope>
    <source>
        <strain evidence="3 4">MK-45</strain>
    </source>
</reference>
<organism evidence="3 4">
    <name type="scientific">Streptomyces cyaneochromogenes</name>
    <dbReference type="NCBI Taxonomy" id="2496836"/>
    <lineage>
        <taxon>Bacteria</taxon>
        <taxon>Bacillati</taxon>
        <taxon>Actinomycetota</taxon>
        <taxon>Actinomycetes</taxon>
        <taxon>Kitasatosporales</taxon>
        <taxon>Streptomycetaceae</taxon>
        <taxon>Streptomyces</taxon>
    </lineage>
</organism>
<dbReference type="SUPFAM" id="SSF50129">
    <property type="entry name" value="GroES-like"/>
    <property type="match status" value="1"/>
</dbReference>
<dbReference type="RefSeq" id="WP_126395196.1">
    <property type="nucleotide sequence ID" value="NZ_CP034539.1"/>
</dbReference>
<dbReference type="Proteomes" id="UP000280298">
    <property type="component" value="Chromosome"/>
</dbReference>
<dbReference type="Gene3D" id="3.40.50.720">
    <property type="entry name" value="NAD(P)-binding Rossmann-like Domain"/>
    <property type="match status" value="1"/>
</dbReference>
<evidence type="ECO:0000313" key="4">
    <source>
        <dbReference type="Proteomes" id="UP000280298"/>
    </source>
</evidence>
<dbReference type="InterPro" id="IPR011032">
    <property type="entry name" value="GroES-like_sf"/>
</dbReference>
<dbReference type="InterPro" id="IPR036291">
    <property type="entry name" value="NAD(P)-bd_dom_sf"/>
</dbReference>
<dbReference type="InterPro" id="IPR020843">
    <property type="entry name" value="ER"/>
</dbReference>
<dbReference type="CDD" id="cd08268">
    <property type="entry name" value="MDR2"/>
    <property type="match status" value="1"/>
</dbReference>
<evidence type="ECO:0000313" key="3">
    <source>
        <dbReference type="EMBL" id="AZQ37539.1"/>
    </source>
</evidence>
<dbReference type="AlphaFoldDB" id="A0A3Q9EW24"/>
<dbReference type="OrthoDB" id="9792162at2"/>
<dbReference type="PANTHER" id="PTHR44154">
    <property type="entry name" value="QUINONE OXIDOREDUCTASE"/>
    <property type="match status" value="1"/>
</dbReference>
<dbReference type="SMART" id="SM00829">
    <property type="entry name" value="PKS_ER"/>
    <property type="match status" value="1"/>
</dbReference>
<evidence type="ECO:0000256" key="1">
    <source>
        <dbReference type="ARBA" id="ARBA00022857"/>
    </source>
</evidence>
<dbReference type="InterPro" id="IPR013149">
    <property type="entry name" value="ADH-like_C"/>
</dbReference>
<accession>A0A3Q9EW24</accession>
<protein>
    <submittedName>
        <fullName evidence="3">NADPH:quinone reductase</fullName>
    </submittedName>
</protein>
<evidence type="ECO:0000259" key="2">
    <source>
        <dbReference type="SMART" id="SM00829"/>
    </source>
</evidence>
<sequence>MPATTARTVLFHDIGGPEVLTIEDVPLPDPGPGQVAVRVEALGLNRAEALFRAGTYYYQPALPASRLGYEASGVVEAIGEGVTELAVGDPVLTGPGIEMSAQGVYAERVVLPETAVLRRPASVDAVTGAAAWLTYTTAYGALLETAGLKPGDHVLITGASSGVGTAAIQVARRIGAIPLATTRTEAKRQALLDLGAAEVIVSGETSDGMLTVAKETRRLTDGRGAQVVFDAIGGPAFRHLGDAIAQGGTLVVYGWLDPRPAEIPRTWPFTIHTYANFSLTTTPGGRRRSTAFLDAGLTDGGFRPVIAEVFEGLDAIRDAHRLMESNTHTGKIVVRL</sequence>
<dbReference type="SUPFAM" id="SSF51735">
    <property type="entry name" value="NAD(P)-binding Rossmann-fold domains"/>
    <property type="match status" value="1"/>
</dbReference>
<feature type="domain" description="Enoyl reductase (ER)" evidence="2">
    <location>
        <begin position="15"/>
        <end position="334"/>
    </location>
</feature>
<name>A0A3Q9EW24_9ACTN</name>
<dbReference type="EMBL" id="CP034539">
    <property type="protein sequence ID" value="AZQ37539.1"/>
    <property type="molecule type" value="Genomic_DNA"/>
</dbReference>
<dbReference type="InterPro" id="IPR051603">
    <property type="entry name" value="Zinc-ADH_QOR/CCCR"/>
</dbReference>
<keyword evidence="1" id="KW-0521">NADP</keyword>
<proteinExistence type="predicted"/>
<dbReference type="PANTHER" id="PTHR44154:SF1">
    <property type="entry name" value="QUINONE OXIDOREDUCTASE"/>
    <property type="match status" value="1"/>
</dbReference>
<dbReference type="InterPro" id="IPR013154">
    <property type="entry name" value="ADH-like_N"/>
</dbReference>
<dbReference type="Pfam" id="PF08240">
    <property type="entry name" value="ADH_N"/>
    <property type="match status" value="1"/>
</dbReference>
<dbReference type="KEGG" id="scya:EJ357_32190"/>
<dbReference type="GO" id="GO:0016491">
    <property type="term" value="F:oxidoreductase activity"/>
    <property type="evidence" value="ECO:0007669"/>
    <property type="project" value="InterPro"/>
</dbReference>